<evidence type="ECO:0000313" key="1">
    <source>
        <dbReference type="EMBL" id="GJT60870.1"/>
    </source>
</evidence>
<sequence length="171" mass="19552">MAKIRNLDAVRSNIIEGVKECWSVGRTVADSSTARLKRATTYVFRWFDLSLLSRSSTRTASIRKSDTSVLEDLKALSWKTSQDGSLLNLSDHSKYEHVGPKFSEWRIEEKITKAQMHKCKTSEETAKNLLANMSVNLKCPLRRPSKKTHCRVEIDRKTQFHSLTRQKLGLA</sequence>
<keyword evidence="2" id="KW-1185">Reference proteome</keyword>
<dbReference type="Proteomes" id="UP001151760">
    <property type="component" value="Unassembled WGS sequence"/>
</dbReference>
<evidence type="ECO:0000313" key="2">
    <source>
        <dbReference type="Proteomes" id="UP001151760"/>
    </source>
</evidence>
<reference evidence="1" key="2">
    <citation type="submission" date="2022-01" db="EMBL/GenBank/DDBJ databases">
        <authorList>
            <person name="Yamashiro T."/>
            <person name="Shiraishi A."/>
            <person name="Satake H."/>
            <person name="Nakayama K."/>
        </authorList>
    </citation>
    <scope>NUCLEOTIDE SEQUENCE</scope>
</reference>
<reference evidence="1" key="1">
    <citation type="journal article" date="2022" name="Int. J. Mol. Sci.">
        <title>Draft Genome of Tanacetum Coccineum: Genomic Comparison of Closely Related Tanacetum-Family Plants.</title>
        <authorList>
            <person name="Yamashiro T."/>
            <person name="Shiraishi A."/>
            <person name="Nakayama K."/>
            <person name="Satake H."/>
        </authorList>
    </citation>
    <scope>NUCLEOTIDE SEQUENCE</scope>
</reference>
<comment type="caution">
    <text evidence="1">The sequence shown here is derived from an EMBL/GenBank/DDBJ whole genome shotgun (WGS) entry which is preliminary data.</text>
</comment>
<proteinExistence type="predicted"/>
<dbReference type="EMBL" id="BQNB010017237">
    <property type="protein sequence ID" value="GJT60870.1"/>
    <property type="molecule type" value="Genomic_DNA"/>
</dbReference>
<organism evidence="1 2">
    <name type="scientific">Tanacetum coccineum</name>
    <dbReference type="NCBI Taxonomy" id="301880"/>
    <lineage>
        <taxon>Eukaryota</taxon>
        <taxon>Viridiplantae</taxon>
        <taxon>Streptophyta</taxon>
        <taxon>Embryophyta</taxon>
        <taxon>Tracheophyta</taxon>
        <taxon>Spermatophyta</taxon>
        <taxon>Magnoliopsida</taxon>
        <taxon>eudicotyledons</taxon>
        <taxon>Gunneridae</taxon>
        <taxon>Pentapetalae</taxon>
        <taxon>asterids</taxon>
        <taxon>campanulids</taxon>
        <taxon>Asterales</taxon>
        <taxon>Asteraceae</taxon>
        <taxon>Asteroideae</taxon>
        <taxon>Anthemideae</taxon>
        <taxon>Anthemidinae</taxon>
        <taxon>Tanacetum</taxon>
    </lineage>
</organism>
<name>A0ABQ5FD63_9ASTR</name>
<accession>A0ABQ5FD63</accession>
<gene>
    <name evidence="1" type="ORF">Tco_1004403</name>
</gene>
<protein>
    <submittedName>
        <fullName evidence="1">Uncharacterized protein</fullName>
    </submittedName>
</protein>